<evidence type="ECO:0000256" key="1">
    <source>
        <dbReference type="SAM" id="Phobius"/>
    </source>
</evidence>
<reference evidence="2" key="1">
    <citation type="journal article" date="2008" name="BMC Genomics">
        <title>Analysis of 4,664 high-quality sequence-finished poplar full-length cDNA clones and their utility for the discovery of genes responding to insect feeding.</title>
        <authorList>
            <person name="Ralph S.G."/>
            <person name="Chun H.J."/>
            <person name="Cooper D."/>
            <person name="Kirkpatrick R."/>
            <person name="Kolosova N."/>
            <person name="Gunter L."/>
            <person name="Tuskan G.A."/>
            <person name="Douglas C.J."/>
            <person name="Holt R.A."/>
            <person name="Jones S.J."/>
            <person name="Marra M.A."/>
            <person name="Bohlmann J."/>
        </authorList>
    </citation>
    <scope>NUCLEOTIDE SEQUENCE</scope>
    <source>
        <tissue evidence="2">Young and mature leaves</tissue>
    </source>
</reference>
<keyword evidence="1" id="KW-0472">Membrane</keyword>
<evidence type="ECO:0000313" key="2">
    <source>
        <dbReference type="EMBL" id="ABK95627.1"/>
    </source>
</evidence>
<dbReference type="AlphaFoldDB" id="A9PGX4"/>
<organism evidence="2">
    <name type="scientific">Populus trichocarpa</name>
    <name type="common">Western balsam poplar</name>
    <name type="synonym">Populus balsamifera subsp. trichocarpa</name>
    <dbReference type="NCBI Taxonomy" id="3694"/>
    <lineage>
        <taxon>Eukaryota</taxon>
        <taxon>Viridiplantae</taxon>
        <taxon>Streptophyta</taxon>
        <taxon>Embryophyta</taxon>
        <taxon>Tracheophyta</taxon>
        <taxon>Spermatophyta</taxon>
        <taxon>Magnoliopsida</taxon>
        <taxon>eudicotyledons</taxon>
        <taxon>Gunneridae</taxon>
        <taxon>Pentapetalae</taxon>
        <taxon>rosids</taxon>
        <taxon>fabids</taxon>
        <taxon>Malpighiales</taxon>
        <taxon>Salicaceae</taxon>
        <taxon>Saliceae</taxon>
        <taxon>Populus</taxon>
    </lineage>
</organism>
<accession>A9PGX4</accession>
<dbReference type="EMBL" id="EF147617">
    <property type="protein sequence ID" value="ABK95627.1"/>
    <property type="molecule type" value="mRNA"/>
</dbReference>
<feature type="transmembrane region" description="Helical" evidence="1">
    <location>
        <begin position="21"/>
        <end position="43"/>
    </location>
</feature>
<keyword evidence="1" id="KW-0812">Transmembrane</keyword>
<protein>
    <submittedName>
        <fullName evidence="2">Uncharacterized protein</fullName>
    </submittedName>
</protein>
<keyword evidence="1" id="KW-1133">Transmembrane helix</keyword>
<name>A9PGX4_POPTR</name>
<proteinExistence type="evidence at transcript level"/>
<sequence>MIKANLSVSEGDQRTRKISKNLLLVTGNNFPVISWLAMMGLIIKLG</sequence>